<dbReference type="Pfam" id="PF13629">
    <property type="entry name" value="T2SS-T3SS_pil_N"/>
    <property type="match status" value="1"/>
</dbReference>
<dbReference type="EMBL" id="UOFT01000034">
    <property type="protein sequence ID" value="VAW93625.1"/>
    <property type="molecule type" value="Genomic_DNA"/>
</dbReference>
<name>A0A3B0ZJJ5_9ZZZZ</name>
<gene>
    <name evidence="3" type="ORF">MNBD_GAMMA23-659</name>
</gene>
<dbReference type="GO" id="GO:0015627">
    <property type="term" value="C:type II protein secretion system complex"/>
    <property type="evidence" value="ECO:0007669"/>
    <property type="project" value="TreeGrafter"/>
</dbReference>
<reference evidence="3" key="1">
    <citation type="submission" date="2018-06" db="EMBL/GenBank/DDBJ databases">
        <authorList>
            <person name="Zhirakovskaya E."/>
        </authorList>
    </citation>
    <scope>NUCLEOTIDE SEQUENCE</scope>
</reference>
<feature type="domain" description="Type II/III secretion system secretin-like" evidence="1">
    <location>
        <begin position="244"/>
        <end position="398"/>
    </location>
</feature>
<evidence type="ECO:0000259" key="2">
    <source>
        <dbReference type="Pfam" id="PF13629"/>
    </source>
</evidence>
<dbReference type="InterPro" id="IPR050810">
    <property type="entry name" value="Bact_Secretion_Sys_Channel"/>
</dbReference>
<evidence type="ECO:0000313" key="3">
    <source>
        <dbReference type="EMBL" id="VAW93625.1"/>
    </source>
</evidence>
<proteinExistence type="predicted"/>
<dbReference type="Pfam" id="PF00263">
    <property type="entry name" value="Secretin"/>
    <property type="match status" value="1"/>
</dbReference>
<evidence type="ECO:0000259" key="1">
    <source>
        <dbReference type="Pfam" id="PF00263"/>
    </source>
</evidence>
<organism evidence="3">
    <name type="scientific">hydrothermal vent metagenome</name>
    <dbReference type="NCBI Taxonomy" id="652676"/>
    <lineage>
        <taxon>unclassified sequences</taxon>
        <taxon>metagenomes</taxon>
        <taxon>ecological metagenomes</taxon>
    </lineage>
</organism>
<dbReference type="PRINTS" id="PR00811">
    <property type="entry name" value="BCTERIALGSPD"/>
</dbReference>
<dbReference type="InterPro" id="IPR004846">
    <property type="entry name" value="T2SS/T3SS_dom"/>
</dbReference>
<feature type="domain" description="Pilus formation protein N-terminal" evidence="2">
    <location>
        <begin position="33"/>
        <end position="90"/>
    </location>
</feature>
<dbReference type="PANTHER" id="PTHR30332:SF17">
    <property type="entry name" value="TYPE IV PILIATION SYSTEM PROTEIN DR_0774-RELATED"/>
    <property type="match status" value="1"/>
</dbReference>
<sequence>MKRVIILLVLLSVGQVSFMPAVDAKTRMLKSKFLSLYQGQVKVLKIGEVDRVAVGNGKLLSTSITKKGQLIILAEKKGETIIHIWGKKGWERDLIIQISASNPLTASNEIKSLLRDVSGVSVRSVGGRTVIDGDVGPADAAKLKVIAKYYPNIIMLARETTASFHDKMIHMKLQITDFSSSALEEVGINWQTNIPGPAWGAVATPSAAYPVKDDLASSVPAGLLGKTFGFFGIATAMTSRINLLVSNGDALILASPTLTARSGGEAEFLAGGEVPLVTSSQNGQTITFKEYGIKLKIKPVADDLGNITARVETELSAPDPSVALNGTPGFITRKAQADLSMKNGETVVISGLLSSELGKDTTKVKYLSSIPLIGSLFKNTKTRDKKTELVIFVTPTIFDANSKENANAIAQREKLIKRFVKASDLGEWMKEGSANSDLLE</sequence>
<accession>A0A3B0ZJJ5</accession>
<dbReference type="InterPro" id="IPR001775">
    <property type="entry name" value="GspD/PilQ"/>
</dbReference>
<dbReference type="PANTHER" id="PTHR30332">
    <property type="entry name" value="PROBABLE GENERAL SECRETION PATHWAY PROTEIN D"/>
    <property type="match status" value="1"/>
</dbReference>
<dbReference type="InterPro" id="IPR032789">
    <property type="entry name" value="T2SS-T3SS_pil_N"/>
</dbReference>
<dbReference type="AlphaFoldDB" id="A0A3B0ZJJ5"/>
<dbReference type="GO" id="GO:0009306">
    <property type="term" value="P:protein secretion"/>
    <property type="evidence" value="ECO:0007669"/>
    <property type="project" value="InterPro"/>
</dbReference>
<protein>
    <submittedName>
        <fullName evidence="3">Uncharacterized protein</fullName>
    </submittedName>
</protein>